<name>A0ABZ0TRM4_9SPHI</name>
<keyword evidence="1" id="KW-0472">Membrane</keyword>
<keyword evidence="1" id="KW-1133">Transmembrane helix</keyword>
<accession>A0ABZ0TRM4</accession>
<protein>
    <submittedName>
        <fullName evidence="2">Uncharacterized protein</fullName>
    </submittedName>
</protein>
<organism evidence="2 3">
    <name type="scientific">Mucilaginibacter sabulilitoris</name>
    <dbReference type="NCBI Taxonomy" id="1173583"/>
    <lineage>
        <taxon>Bacteria</taxon>
        <taxon>Pseudomonadati</taxon>
        <taxon>Bacteroidota</taxon>
        <taxon>Sphingobacteriia</taxon>
        <taxon>Sphingobacteriales</taxon>
        <taxon>Sphingobacteriaceae</taxon>
        <taxon>Mucilaginibacter</taxon>
    </lineage>
</organism>
<gene>
    <name evidence="2" type="ORF">SNE25_08600</name>
</gene>
<dbReference type="RefSeq" id="WP_321564689.1">
    <property type="nucleotide sequence ID" value="NZ_CP139558.1"/>
</dbReference>
<feature type="transmembrane region" description="Helical" evidence="1">
    <location>
        <begin position="36"/>
        <end position="58"/>
    </location>
</feature>
<dbReference type="EMBL" id="CP139558">
    <property type="protein sequence ID" value="WPU95581.1"/>
    <property type="molecule type" value="Genomic_DNA"/>
</dbReference>
<evidence type="ECO:0000313" key="2">
    <source>
        <dbReference type="EMBL" id="WPU95581.1"/>
    </source>
</evidence>
<sequence length="69" mass="7787">MEPTSTSFLIIDQIKQYLEIKIRLLKYEGIDKASGIIAELITDLIVVVLVLLAFLFFYRYAGVVGRAPP</sequence>
<evidence type="ECO:0000256" key="1">
    <source>
        <dbReference type="SAM" id="Phobius"/>
    </source>
</evidence>
<evidence type="ECO:0000313" key="3">
    <source>
        <dbReference type="Proteomes" id="UP001324380"/>
    </source>
</evidence>
<keyword evidence="1" id="KW-0812">Transmembrane</keyword>
<reference evidence="2 3" key="1">
    <citation type="submission" date="2023-11" db="EMBL/GenBank/DDBJ databases">
        <title>Analysis of the Genomes of Mucilaginibacter gossypii cycad 4 and M. sabulilitoris SNA2: microbes with the potential for plant growth promotion.</title>
        <authorList>
            <person name="Hirsch A.M."/>
            <person name="Humm E."/>
            <person name="Rubbi M."/>
            <person name="Del Vecchio G."/>
            <person name="Ha S.M."/>
            <person name="Pellegrini M."/>
            <person name="Gunsalus R.P."/>
        </authorList>
    </citation>
    <scope>NUCLEOTIDE SEQUENCE [LARGE SCALE GENOMIC DNA]</scope>
    <source>
        <strain evidence="2 3">SNA2</strain>
    </source>
</reference>
<proteinExistence type="predicted"/>
<keyword evidence="3" id="KW-1185">Reference proteome</keyword>
<dbReference type="Proteomes" id="UP001324380">
    <property type="component" value="Chromosome"/>
</dbReference>